<protein>
    <submittedName>
        <fullName evidence="2">Uncharacterized protein</fullName>
    </submittedName>
</protein>
<accession>X1MD98</accession>
<sequence length="121" mass="13024">MDGKDQIKFADIKRIVGEHLKTAIGVEQFTIGYAKHAEGKWKVNVEYKENIGGILFPTSVAMVLNDQTGAKVKLLSKIPGHSPVGITLDVYRTVTEGGIKAERGKYSPLPESQALDGEGAG</sequence>
<feature type="region of interest" description="Disordered" evidence="1">
    <location>
        <begin position="102"/>
        <end position="121"/>
    </location>
</feature>
<gene>
    <name evidence="2" type="ORF">S06H3_14645</name>
</gene>
<comment type="caution">
    <text evidence="2">The sequence shown here is derived from an EMBL/GenBank/DDBJ whole genome shotgun (WGS) entry which is preliminary data.</text>
</comment>
<proteinExistence type="predicted"/>
<dbReference type="AlphaFoldDB" id="X1MD98"/>
<evidence type="ECO:0000256" key="1">
    <source>
        <dbReference type="SAM" id="MobiDB-lite"/>
    </source>
</evidence>
<evidence type="ECO:0000313" key="2">
    <source>
        <dbReference type="EMBL" id="GAI04349.1"/>
    </source>
</evidence>
<organism evidence="2">
    <name type="scientific">marine sediment metagenome</name>
    <dbReference type="NCBI Taxonomy" id="412755"/>
    <lineage>
        <taxon>unclassified sequences</taxon>
        <taxon>metagenomes</taxon>
        <taxon>ecological metagenomes</taxon>
    </lineage>
</organism>
<reference evidence="2" key="1">
    <citation type="journal article" date="2014" name="Front. Microbiol.">
        <title>High frequency of phylogenetically diverse reductive dehalogenase-homologous genes in deep subseafloor sedimentary metagenomes.</title>
        <authorList>
            <person name="Kawai M."/>
            <person name="Futagami T."/>
            <person name="Toyoda A."/>
            <person name="Takaki Y."/>
            <person name="Nishi S."/>
            <person name="Hori S."/>
            <person name="Arai W."/>
            <person name="Tsubouchi T."/>
            <person name="Morono Y."/>
            <person name="Uchiyama I."/>
            <person name="Ito T."/>
            <person name="Fujiyama A."/>
            <person name="Inagaki F."/>
            <person name="Takami H."/>
        </authorList>
    </citation>
    <scope>NUCLEOTIDE SEQUENCE</scope>
    <source>
        <strain evidence="2">Expedition CK06-06</strain>
    </source>
</reference>
<dbReference type="EMBL" id="BARV01007169">
    <property type="protein sequence ID" value="GAI04349.1"/>
    <property type="molecule type" value="Genomic_DNA"/>
</dbReference>
<name>X1MD98_9ZZZZ</name>